<proteinExistence type="predicted"/>
<evidence type="ECO:0000256" key="3">
    <source>
        <dbReference type="SAM" id="MobiDB-lite"/>
    </source>
</evidence>
<dbReference type="GO" id="GO:0005634">
    <property type="term" value="C:nucleus"/>
    <property type="evidence" value="ECO:0007669"/>
    <property type="project" value="TreeGrafter"/>
</dbReference>
<evidence type="ECO:0000313" key="6">
    <source>
        <dbReference type="Proteomes" id="UP000322234"/>
    </source>
</evidence>
<evidence type="ECO:0000313" key="5">
    <source>
        <dbReference type="EMBL" id="MXQ87556.1"/>
    </source>
</evidence>
<evidence type="ECO:0000259" key="4">
    <source>
        <dbReference type="PROSITE" id="PS50157"/>
    </source>
</evidence>
<dbReference type="PROSITE" id="PS50157">
    <property type="entry name" value="ZINC_FINGER_C2H2_2"/>
    <property type="match status" value="2"/>
</dbReference>
<dbReference type="Gene3D" id="3.30.160.60">
    <property type="entry name" value="Classic Zinc Finger"/>
    <property type="match status" value="1"/>
</dbReference>
<gene>
    <name evidence="5" type="ORF">E5288_WYG000033</name>
</gene>
<keyword evidence="2" id="KW-0863">Zinc-finger</keyword>
<dbReference type="InterPro" id="IPR036236">
    <property type="entry name" value="Znf_C2H2_sf"/>
</dbReference>
<dbReference type="SMART" id="SM00355">
    <property type="entry name" value="ZnF_C2H2"/>
    <property type="match status" value="2"/>
</dbReference>
<name>A0A6B0RHP9_9CETA</name>
<dbReference type="InterPro" id="IPR013087">
    <property type="entry name" value="Znf_C2H2_type"/>
</dbReference>
<accession>A0A6B0RHP9</accession>
<dbReference type="PANTHER" id="PTHR46179:SF1">
    <property type="entry name" value="TRANSCRIPTION FACTOR IIIA"/>
    <property type="match status" value="1"/>
</dbReference>
<dbReference type="GO" id="GO:0008270">
    <property type="term" value="F:zinc ion binding"/>
    <property type="evidence" value="ECO:0007669"/>
    <property type="project" value="UniProtKB-KW"/>
</dbReference>
<feature type="compositionally biased region" description="Polar residues" evidence="3">
    <location>
        <begin position="80"/>
        <end position="90"/>
    </location>
</feature>
<keyword evidence="6" id="KW-1185">Reference proteome</keyword>
<protein>
    <recommendedName>
        <fullName evidence="1">Transcription factor IIIA</fullName>
    </recommendedName>
</protein>
<keyword evidence="2" id="KW-0862">Zinc</keyword>
<feature type="domain" description="C2H2-type" evidence="4">
    <location>
        <begin position="42"/>
        <end position="71"/>
    </location>
</feature>
<dbReference type="AlphaFoldDB" id="A0A6B0RHP9"/>
<comment type="caution">
    <text evidence="5">The sequence shown here is derived from an EMBL/GenBank/DDBJ whole genome shotgun (WGS) entry which is preliminary data.</text>
</comment>
<dbReference type="InterPro" id="IPR051061">
    <property type="entry name" value="Zinc_finger_trans_reg"/>
</dbReference>
<reference evidence="5" key="1">
    <citation type="submission" date="2019-10" db="EMBL/GenBank/DDBJ databases">
        <title>The sequence and de novo assembly of the wild yak genome.</title>
        <authorList>
            <person name="Liu Y."/>
        </authorList>
    </citation>
    <scope>NUCLEOTIDE SEQUENCE [LARGE SCALE GENOMIC DNA]</scope>
    <source>
        <strain evidence="5">WY2019</strain>
    </source>
</reference>
<dbReference type="EMBL" id="VBQZ03000038">
    <property type="protein sequence ID" value="MXQ87556.1"/>
    <property type="molecule type" value="Genomic_DNA"/>
</dbReference>
<dbReference type="SUPFAM" id="SSF57667">
    <property type="entry name" value="beta-beta-alpha zinc fingers"/>
    <property type="match status" value="2"/>
</dbReference>
<feature type="region of interest" description="Disordered" evidence="3">
    <location>
        <begin position="76"/>
        <end position="109"/>
    </location>
</feature>
<dbReference type="Pfam" id="PF00096">
    <property type="entry name" value="zf-C2H2"/>
    <property type="match status" value="2"/>
</dbReference>
<organism evidence="5 6">
    <name type="scientific">Bos mutus</name>
    <name type="common">wild yak</name>
    <dbReference type="NCBI Taxonomy" id="72004"/>
    <lineage>
        <taxon>Eukaryota</taxon>
        <taxon>Metazoa</taxon>
        <taxon>Chordata</taxon>
        <taxon>Craniata</taxon>
        <taxon>Vertebrata</taxon>
        <taxon>Euteleostomi</taxon>
        <taxon>Mammalia</taxon>
        <taxon>Eutheria</taxon>
        <taxon>Laurasiatheria</taxon>
        <taxon>Artiodactyla</taxon>
        <taxon>Ruminantia</taxon>
        <taxon>Pecora</taxon>
        <taxon>Bovidae</taxon>
        <taxon>Bovinae</taxon>
        <taxon>Bos</taxon>
    </lineage>
</organism>
<dbReference type="Proteomes" id="UP000322234">
    <property type="component" value="Unassembled WGS sequence"/>
</dbReference>
<dbReference type="PANTHER" id="PTHR46179">
    <property type="entry name" value="ZINC FINGER PROTEIN"/>
    <property type="match status" value="1"/>
</dbReference>
<keyword evidence="2" id="KW-0479">Metal-binding</keyword>
<dbReference type="FunFam" id="3.30.160.60:FF:001998">
    <property type="entry name" value="Transcription factor IIIA"/>
    <property type="match status" value="1"/>
</dbReference>
<evidence type="ECO:0000256" key="1">
    <source>
        <dbReference type="ARBA" id="ARBA00040434"/>
    </source>
</evidence>
<feature type="domain" description="C2H2-type" evidence="4">
    <location>
        <begin position="11"/>
        <end position="41"/>
    </location>
</feature>
<sequence>MRMHAPEQNLCRCPWEDCGHTYTTVVTLQSHILSFHEEWRPFMCEHTGCGKTFVMKQSLSRHAVVCDPDKKKIKVRPSSEKGSLASTLSGYSPPKRTQGLAVPGPETGS</sequence>
<evidence type="ECO:0000256" key="2">
    <source>
        <dbReference type="PROSITE-ProRule" id="PRU00042"/>
    </source>
</evidence>